<dbReference type="AlphaFoldDB" id="A0A418VWV6"/>
<protein>
    <submittedName>
        <fullName evidence="2">DUF4376 domain-containing protein</fullName>
    </submittedName>
</protein>
<reference evidence="2 3" key="1">
    <citation type="submission" date="2018-09" db="EMBL/GenBank/DDBJ databases">
        <authorList>
            <person name="Zhu H."/>
        </authorList>
    </citation>
    <scope>NUCLEOTIDE SEQUENCE [LARGE SCALE GENOMIC DNA]</scope>
    <source>
        <strain evidence="2 3">K2W22B-5</strain>
    </source>
</reference>
<dbReference type="RefSeq" id="WP_147395200.1">
    <property type="nucleotide sequence ID" value="NZ_QYUL01000002.1"/>
</dbReference>
<evidence type="ECO:0000313" key="3">
    <source>
        <dbReference type="Proteomes" id="UP000283458"/>
    </source>
</evidence>
<comment type="caution">
    <text evidence="2">The sequence shown here is derived from an EMBL/GenBank/DDBJ whole genome shotgun (WGS) entry which is preliminary data.</text>
</comment>
<organism evidence="2 3">
    <name type="scientific">Azospirillum cavernae</name>
    <dbReference type="NCBI Taxonomy" id="2320860"/>
    <lineage>
        <taxon>Bacteria</taxon>
        <taxon>Pseudomonadati</taxon>
        <taxon>Pseudomonadota</taxon>
        <taxon>Alphaproteobacteria</taxon>
        <taxon>Rhodospirillales</taxon>
        <taxon>Azospirillaceae</taxon>
        <taxon>Azospirillum</taxon>
    </lineage>
</organism>
<dbReference type="InterPro" id="IPR025484">
    <property type="entry name" value="DUF4376"/>
</dbReference>
<gene>
    <name evidence="2" type="ORF">D3877_16065</name>
</gene>
<accession>A0A418VWV6</accession>
<sequence>MMWARIDAGVCAEFVTDDPTGLYHPSILWVRVPDALSAWATHDYVCVDGAVQPPTLDYLLAQLRAAVVARRKTERDRGVLIGGQRWRSDKASYDDVASNLTLASQVELAGGSFETVWKTADGFARVGKAALATALLAIGVFVQACFAREEELSAAIDAAETVDDALTAYAVGIDLGWPGG</sequence>
<dbReference type="Pfam" id="PF14301">
    <property type="entry name" value="DUF4376"/>
    <property type="match status" value="1"/>
</dbReference>
<evidence type="ECO:0000259" key="1">
    <source>
        <dbReference type="Pfam" id="PF14301"/>
    </source>
</evidence>
<dbReference type="OrthoDB" id="8596093at2"/>
<dbReference type="Proteomes" id="UP000283458">
    <property type="component" value="Unassembled WGS sequence"/>
</dbReference>
<name>A0A418VWV6_9PROT</name>
<feature type="domain" description="DUF4376" evidence="1">
    <location>
        <begin position="62"/>
        <end position="165"/>
    </location>
</feature>
<evidence type="ECO:0000313" key="2">
    <source>
        <dbReference type="EMBL" id="RJF81643.1"/>
    </source>
</evidence>
<dbReference type="EMBL" id="QYUL01000002">
    <property type="protein sequence ID" value="RJF81643.1"/>
    <property type="molecule type" value="Genomic_DNA"/>
</dbReference>
<proteinExistence type="predicted"/>
<keyword evidence="3" id="KW-1185">Reference proteome</keyword>